<comment type="caution">
    <text evidence="4">The sequence shown here is derived from an EMBL/GenBank/DDBJ whole genome shotgun (WGS) entry which is preliminary data.</text>
</comment>
<name>A0A9P5HC74_9HYPO</name>
<dbReference type="InterPro" id="IPR036291">
    <property type="entry name" value="NAD(P)-bd_dom_sf"/>
</dbReference>
<dbReference type="Pfam" id="PF01370">
    <property type="entry name" value="Epimerase"/>
    <property type="match status" value="1"/>
</dbReference>
<evidence type="ECO:0000256" key="1">
    <source>
        <dbReference type="ARBA" id="ARBA00023002"/>
    </source>
</evidence>
<dbReference type="InterPro" id="IPR050425">
    <property type="entry name" value="NAD(P)_dehydrat-like"/>
</dbReference>
<dbReference type="SUPFAM" id="SSF51735">
    <property type="entry name" value="NAD(P)-binding Rossmann-fold domains"/>
    <property type="match status" value="1"/>
</dbReference>
<dbReference type="EMBL" id="JAANBB010000088">
    <property type="protein sequence ID" value="KAF7550952.1"/>
    <property type="molecule type" value="Genomic_DNA"/>
</dbReference>
<keyword evidence="5" id="KW-1185">Reference proteome</keyword>
<dbReference type="PANTHER" id="PTHR10366:SF564">
    <property type="entry name" value="STEROL-4-ALPHA-CARBOXYLATE 3-DEHYDROGENASE, DECARBOXYLATING"/>
    <property type="match status" value="1"/>
</dbReference>
<dbReference type="GO" id="GO:0016616">
    <property type="term" value="F:oxidoreductase activity, acting on the CH-OH group of donors, NAD or NADP as acceptor"/>
    <property type="evidence" value="ECO:0007669"/>
    <property type="project" value="TreeGrafter"/>
</dbReference>
<dbReference type="Proteomes" id="UP000722485">
    <property type="component" value="Unassembled WGS sequence"/>
</dbReference>
<dbReference type="Gene3D" id="3.40.50.720">
    <property type="entry name" value="NAD(P)-binding Rossmann-like Domain"/>
    <property type="match status" value="1"/>
</dbReference>
<evidence type="ECO:0000259" key="3">
    <source>
        <dbReference type="Pfam" id="PF01370"/>
    </source>
</evidence>
<evidence type="ECO:0000313" key="4">
    <source>
        <dbReference type="EMBL" id="KAF7550952.1"/>
    </source>
</evidence>
<evidence type="ECO:0000313" key="5">
    <source>
        <dbReference type="Proteomes" id="UP000722485"/>
    </source>
</evidence>
<feature type="domain" description="NAD-dependent epimerase/dehydratase" evidence="3">
    <location>
        <begin position="6"/>
        <end position="274"/>
    </location>
</feature>
<reference evidence="4" key="1">
    <citation type="submission" date="2020-03" db="EMBL/GenBank/DDBJ databases">
        <title>Draft Genome Sequence of Cylindrodendrum hubeiense.</title>
        <authorList>
            <person name="Buettner E."/>
            <person name="Kellner H."/>
        </authorList>
    </citation>
    <scope>NUCLEOTIDE SEQUENCE</scope>
    <source>
        <strain evidence="4">IHI 201604</strain>
    </source>
</reference>
<proteinExistence type="inferred from homology"/>
<gene>
    <name evidence="4" type="ORF">G7Z17_g5361</name>
</gene>
<evidence type="ECO:0000256" key="2">
    <source>
        <dbReference type="ARBA" id="ARBA00023445"/>
    </source>
</evidence>
<organism evidence="4 5">
    <name type="scientific">Cylindrodendrum hubeiense</name>
    <dbReference type="NCBI Taxonomy" id="595255"/>
    <lineage>
        <taxon>Eukaryota</taxon>
        <taxon>Fungi</taxon>
        <taxon>Dikarya</taxon>
        <taxon>Ascomycota</taxon>
        <taxon>Pezizomycotina</taxon>
        <taxon>Sordariomycetes</taxon>
        <taxon>Hypocreomycetidae</taxon>
        <taxon>Hypocreales</taxon>
        <taxon>Nectriaceae</taxon>
        <taxon>Cylindrodendrum</taxon>
    </lineage>
</organism>
<sequence>MSKQTVLVTGANGYVALHVIHQCLAKGWSVIGTVRSEKAANRVRSIFPDAVTISQLDIVMVADIVQPESFIPAFNGRSTVTAVINTASPLINNPKDVRYDVLDPAIRSATAILEAVVKFGGEFVRRVVHTSSCAAVLNPALGDAPGKTYTPEDYNPTTYKAAATGGHALAYMGSKALSERAMWAWVDDHKPLPFDVVSVAPAGLFGPHYLGALESKETIDLLNLNLSSQMLWALAEPTATPTPFNSYHLGCWADVRDAAAALVAAVATPTAGGQRFICANRCHWQLVRDAARRAVPELADRIDLGVPGSAEEARDTTYDIDGSKITEILGVQYTSLEESLGDSFAQLLEAERRMR</sequence>
<accession>A0A9P5HC74</accession>
<dbReference type="InterPro" id="IPR001509">
    <property type="entry name" value="Epimerase_deHydtase"/>
</dbReference>
<dbReference type="PANTHER" id="PTHR10366">
    <property type="entry name" value="NAD DEPENDENT EPIMERASE/DEHYDRATASE"/>
    <property type="match status" value="1"/>
</dbReference>
<keyword evidence="1" id="KW-0560">Oxidoreductase</keyword>
<protein>
    <recommendedName>
        <fullName evidence="3">NAD-dependent epimerase/dehydratase domain-containing protein</fullName>
    </recommendedName>
</protein>
<dbReference type="AlphaFoldDB" id="A0A9P5HC74"/>
<comment type="similarity">
    <text evidence="2">Belongs to the NAD(P)-dependent epimerase/dehydratase family. Dihydroflavonol-4-reductase subfamily.</text>
</comment>
<dbReference type="OrthoDB" id="2735536at2759"/>